<name>A0AAD4RV53_9MAGN</name>
<evidence type="ECO:0000256" key="3">
    <source>
        <dbReference type="ARBA" id="ARBA00023136"/>
    </source>
</evidence>
<protein>
    <recommendedName>
        <fullName evidence="6">SAC domain-containing protein</fullName>
    </recommendedName>
</protein>
<dbReference type="EMBL" id="JAJJMB010017954">
    <property type="protein sequence ID" value="KAI3833518.1"/>
    <property type="molecule type" value="Genomic_DNA"/>
</dbReference>
<proteinExistence type="predicted"/>
<dbReference type="Pfam" id="PF02383">
    <property type="entry name" value="Syja_N"/>
    <property type="match status" value="1"/>
</dbReference>
<evidence type="ECO:0000256" key="1">
    <source>
        <dbReference type="ARBA" id="ARBA00004148"/>
    </source>
</evidence>
<dbReference type="PANTHER" id="PTHR45738">
    <property type="entry name" value="POLYPHOSPHOINOSITIDE PHOSPHATASE"/>
    <property type="match status" value="1"/>
</dbReference>
<dbReference type="GO" id="GO:0046856">
    <property type="term" value="P:phosphatidylinositol dephosphorylation"/>
    <property type="evidence" value="ECO:0007669"/>
    <property type="project" value="InterPro"/>
</dbReference>
<evidence type="ECO:0000259" key="6">
    <source>
        <dbReference type="PROSITE" id="PS50275"/>
    </source>
</evidence>
<dbReference type="PANTHER" id="PTHR45738:SF3">
    <property type="entry name" value="OS03G0182400 PROTEIN"/>
    <property type="match status" value="1"/>
</dbReference>
<evidence type="ECO:0000313" key="7">
    <source>
        <dbReference type="EMBL" id="KAI3833518.1"/>
    </source>
</evidence>
<dbReference type="PROSITE" id="PS50275">
    <property type="entry name" value="SAC"/>
    <property type="match status" value="1"/>
</dbReference>
<gene>
    <name evidence="7" type="ORF">MKW98_024517</name>
</gene>
<dbReference type="AlphaFoldDB" id="A0AAD4RV53"/>
<accession>A0AAD4RV53</accession>
<comment type="catalytic activity">
    <reaction evidence="4">
        <text>a 1,2-diacyl-sn-glycero-3-phospho-(1D-myo-inositol-3,5-bisphosphate) + H2O = a 1,2-diacyl-sn-glycero-3-phospho-(1D-myo-inositol-3-phosphate) + phosphate</text>
        <dbReference type="Rhea" id="RHEA:32955"/>
        <dbReference type="ChEBI" id="CHEBI:15377"/>
        <dbReference type="ChEBI" id="CHEBI:43474"/>
        <dbReference type="ChEBI" id="CHEBI:57923"/>
        <dbReference type="ChEBI" id="CHEBI:58088"/>
    </reaction>
</comment>
<organism evidence="7 8">
    <name type="scientific">Papaver atlanticum</name>
    <dbReference type="NCBI Taxonomy" id="357466"/>
    <lineage>
        <taxon>Eukaryota</taxon>
        <taxon>Viridiplantae</taxon>
        <taxon>Streptophyta</taxon>
        <taxon>Embryophyta</taxon>
        <taxon>Tracheophyta</taxon>
        <taxon>Spermatophyta</taxon>
        <taxon>Magnoliopsida</taxon>
        <taxon>Ranunculales</taxon>
        <taxon>Papaveraceae</taxon>
        <taxon>Papaveroideae</taxon>
        <taxon>Papaver</taxon>
    </lineage>
</organism>
<sequence length="808" mass="92332">MAKNDYELKKAGSQELDQMDPNKSFLQKFRLYETQSKFYLIGRNKSRTVWRVLKIDRSELTELDILEDSTIYSEAECYDLLKRLHEGNILTGGLKFVTTCYGIIGFVKFLGPYYMLLITKRRQIGCIGGHAIYAISKSEMIPIPHPTLRTNMAFSKNENRYKKLLCTIDLTKDFFFSYSYHVMRSLQKNITDAQTGQILYETRFVWNAFLTRGIRSNLKNTLWTVALVHGFFKQEKLSVSGRDFNLTLIARRSRLYAGTRYRKRGVNERGRVANDVETEQIVFEDLPEGGPVEICSVVQHRGSIPLFWSQETSRLNIKPDIVLSGKDQNYRATRIHFDDLRERYGNPIIVLNLIKTREKKRRESKLRSEFAYAIEVINKDLSTENRLRFLHLDLNRHFKSKGKNVLELLGRFAEYSLGLTGFFHSQLTPDLIPEGRSIFENNDTGVVPPGNHLVNELNNVDNSEIDTGEVDNDCEANESPLIKQPKLQNGVLRTNCIDCLDRTNVAQYSYGLAALGHQLHALGLIDSPKITQDNPLALQFMGLYEIMGDTIAFQYGGSAAHNKIFSLIRGHWMAAIGTQEFFRSVQRYYNNAYMDAEKQDAINIFLGYFQPQQGNPALWELDSDQHFNVGRRDVIFADENARLSFKRSLSDGNIVTPSDDPMPATNVGQRNQGECSHLLDDSTPEICDSDISLSRFTSMASKQVFTDMQSSRIHFQEDSHNCSNFVDVDWLSSAGNSCAGDLHERYEENVMEGIKDKTTSFTSENDPTDKSSNALGFGNFSDRFVHWVSYAEAVWHTRVEPHKLAEVI</sequence>
<feature type="domain" description="SAC" evidence="6">
    <location>
        <begin position="165"/>
        <end position="557"/>
    </location>
</feature>
<dbReference type="GO" id="GO:0005774">
    <property type="term" value="C:vacuolar membrane"/>
    <property type="evidence" value="ECO:0007669"/>
    <property type="project" value="UniProtKB-SubCell"/>
</dbReference>
<reference evidence="7" key="1">
    <citation type="submission" date="2022-04" db="EMBL/GenBank/DDBJ databases">
        <title>A functionally conserved STORR gene fusion in Papaver species that diverged 16.8 million years ago.</title>
        <authorList>
            <person name="Catania T."/>
        </authorList>
    </citation>
    <scope>NUCLEOTIDE SEQUENCE</scope>
    <source>
        <strain evidence="7">S-188037</strain>
    </source>
</reference>
<evidence type="ECO:0000256" key="5">
    <source>
        <dbReference type="ARBA" id="ARBA00023464"/>
    </source>
</evidence>
<keyword evidence="3" id="KW-0472">Membrane</keyword>
<dbReference type="InterPro" id="IPR002013">
    <property type="entry name" value="SAC_dom"/>
</dbReference>
<evidence type="ECO:0000313" key="8">
    <source>
        <dbReference type="Proteomes" id="UP001202328"/>
    </source>
</evidence>
<keyword evidence="2" id="KW-0378">Hydrolase</keyword>
<dbReference type="InterPro" id="IPR043573">
    <property type="entry name" value="Fig4-like"/>
</dbReference>
<comment type="caution">
    <text evidence="7">The sequence shown here is derived from an EMBL/GenBank/DDBJ whole genome shotgun (WGS) entry which is preliminary data.</text>
</comment>
<keyword evidence="8" id="KW-1185">Reference proteome</keyword>
<evidence type="ECO:0000256" key="2">
    <source>
        <dbReference type="ARBA" id="ARBA00022801"/>
    </source>
</evidence>
<comment type="subunit">
    <text evidence="5">Component of the PI(3,5)P2 regulatory complex at least composed of ATG18, SAC/FIG4, FAB1 and VAC14.</text>
</comment>
<comment type="subcellular location">
    <subcellularLocation>
        <location evidence="1">Vacuole membrane</location>
        <topology evidence="1">Peripheral membrane protein</topology>
    </subcellularLocation>
</comment>
<dbReference type="Proteomes" id="UP001202328">
    <property type="component" value="Unassembled WGS sequence"/>
</dbReference>
<evidence type="ECO:0000256" key="4">
    <source>
        <dbReference type="ARBA" id="ARBA00023337"/>
    </source>
</evidence>
<dbReference type="GO" id="GO:0043813">
    <property type="term" value="F:phosphatidylinositol-3,5-bisphosphate 5-phosphatase activity"/>
    <property type="evidence" value="ECO:0007669"/>
    <property type="project" value="InterPro"/>
</dbReference>